<accession>J6YXS1</accession>
<reference evidence="1 2" key="1">
    <citation type="submission" date="2012-04" db="EMBL/GenBank/DDBJ databases">
        <authorList>
            <person name="Weinstock G."/>
            <person name="Sodergren E."/>
            <person name="Lobos E.A."/>
            <person name="Fulton L."/>
            <person name="Fulton R."/>
            <person name="Courtney L."/>
            <person name="Fronick C."/>
            <person name="O'Laughlin M."/>
            <person name="Godfrey J."/>
            <person name="Wilson R.M."/>
            <person name="Miner T."/>
            <person name="Farmer C."/>
            <person name="Delehaunty K."/>
            <person name="Cordes M."/>
            <person name="Minx P."/>
            <person name="Tomlinson C."/>
            <person name="Chen J."/>
            <person name="Wollam A."/>
            <person name="Pepin K.H."/>
            <person name="Bhonagiri V."/>
            <person name="Zhang X."/>
            <person name="Suruliraj S."/>
            <person name="Warren W."/>
            <person name="Mitreva M."/>
            <person name="Mardis E.R."/>
            <person name="Wilson R.K."/>
        </authorList>
    </citation>
    <scope>NUCLEOTIDE SEQUENCE [LARGE SCALE GENOMIC DNA]</scope>
    <source>
        <strain evidence="1 2">505</strain>
    </source>
</reference>
<gene>
    <name evidence="1" type="ORF">HMPREF1348_01362</name>
</gene>
<protein>
    <submittedName>
        <fullName evidence="1">Uncharacterized protein</fullName>
    </submittedName>
</protein>
<comment type="caution">
    <text evidence="1">The sequence shown here is derived from an EMBL/GenBank/DDBJ whole genome shotgun (WGS) entry which is preliminary data.</text>
</comment>
<sequence>MISYSIDPLNEPNASPLILKLLEERKREGALETSVFRKWVVKE</sequence>
<organism evidence="1 2">
    <name type="scientific">Enterococcus faecium 505</name>
    <dbReference type="NCBI Taxonomy" id="1134806"/>
    <lineage>
        <taxon>Bacteria</taxon>
        <taxon>Bacillati</taxon>
        <taxon>Bacillota</taxon>
        <taxon>Bacilli</taxon>
        <taxon>Lactobacillales</taxon>
        <taxon>Enterococcaceae</taxon>
        <taxon>Enterococcus</taxon>
    </lineage>
</organism>
<dbReference type="RefSeq" id="WP_002373697.1">
    <property type="nucleotide sequence ID" value="NZ_JH813164.1"/>
</dbReference>
<evidence type="ECO:0000313" key="2">
    <source>
        <dbReference type="Proteomes" id="UP000006403"/>
    </source>
</evidence>
<dbReference type="AlphaFoldDB" id="J6YXS1"/>
<dbReference type="EMBL" id="AMBL01000045">
    <property type="protein sequence ID" value="EJY45539.1"/>
    <property type="molecule type" value="Genomic_DNA"/>
</dbReference>
<name>J6YXS1_ENTFC</name>
<dbReference type="Proteomes" id="UP000006403">
    <property type="component" value="Unassembled WGS sequence"/>
</dbReference>
<dbReference type="HOGENOM" id="CLU_3233252_0_0_9"/>
<proteinExistence type="predicted"/>
<evidence type="ECO:0000313" key="1">
    <source>
        <dbReference type="EMBL" id="EJY45539.1"/>
    </source>
</evidence>
<dbReference type="PATRIC" id="fig|1134806.3.peg.1297"/>